<dbReference type="Proteomes" id="UP001301769">
    <property type="component" value="Unassembled WGS sequence"/>
</dbReference>
<dbReference type="AlphaFoldDB" id="A0AAN7BFI5"/>
<dbReference type="GO" id="GO:0016491">
    <property type="term" value="F:oxidoreductase activity"/>
    <property type="evidence" value="ECO:0007669"/>
    <property type="project" value="InterPro"/>
</dbReference>
<dbReference type="InterPro" id="IPR020843">
    <property type="entry name" value="ER"/>
</dbReference>
<dbReference type="InterPro" id="IPR011032">
    <property type="entry name" value="GroES-like_sf"/>
</dbReference>
<proteinExistence type="predicted"/>
<feature type="compositionally biased region" description="Basic and acidic residues" evidence="1">
    <location>
        <begin position="555"/>
        <end position="577"/>
    </location>
</feature>
<feature type="region of interest" description="Disordered" evidence="1">
    <location>
        <begin position="489"/>
        <end position="655"/>
    </location>
</feature>
<feature type="region of interest" description="Disordered" evidence="1">
    <location>
        <begin position="395"/>
        <end position="433"/>
    </location>
</feature>
<evidence type="ECO:0000313" key="4">
    <source>
        <dbReference type="Proteomes" id="UP001301769"/>
    </source>
</evidence>
<accession>A0AAN7BFI5</accession>
<feature type="compositionally biased region" description="Basic and acidic residues" evidence="1">
    <location>
        <begin position="420"/>
        <end position="432"/>
    </location>
</feature>
<evidence type="ECO:0000259" key="2">
    <source>
        <dbReference type="SMART" id="SM00829"/>
    </source>
</evidence>
<dbReference type="InterPro" id="IPR050700">
    <property type="entry name" value="YIM1/Zinc_Alcohol_DH_Fams"/>
</dbReference>
<dbReference type="InterPro" id="IPR036291">
    <property type="entry name" value="NAD(P)-bd_dom_sf"/>
</dbReference>
<dbReference type="SUPFAM" id="SSF50129">
    <property type="entry name" value="GroES-like"/>
    <property type="match status" value="1"/>
</dbReference>
<dbReference type="PANTHER" id="PTHR11695">
    <property type="entry name" value="ALCOHOL DEHYDROGENASE RELATED"/>
    <property type="match status" value="1"/>
</dbReference>
<dbReference type="SMART" id="SM00829">
    <property type="entry name" value="PKS_ER"/>
    <property type="match status" value="1"/>
</dbReference>
<dbReference type="Pfam" id="PF00107">
    <property type="entry name" value="ADH_zinc_N"/>
    <property type="match status" value="1"/>
</dbReference>
<dbReference type="InterPro" id="IPR013149">
    <property type="entry name" value="ADH-like_C"/>
</dbReference>
<feature type="domain" description="Enoyl reductase (ER)" evidence="2">
    <location>
        <begin position="25"/>
        <end position="378"/>
    </location>
</feature>
<feature type="compositionally biased region" description="Acidic residues" evidence="1">
    <location>
        <begin position="395"/>
        <end position="419"/>
    </location>
</feature>
<dbReference type="SUPFAM" id="SSF51735">
    <property type="entry name" value="NAD(P)-binding Rossmann-fold domains"/>
    <property type="match status" value="1"/>
</dbReference>
<name>A0AAN7BFI5_9PEZI</name>
<protein>
    <recommendedName>
        <fullName evidence="2">Enoyl reductase (ER) domain-containing protein</fullName>
    </recommendedName>
</protein>
<sequence>MAAWPRRLKGQEPPILALIQTQVDSNLEWYHWSWPGLGAFPRPQHSYVIKVATSSITRGESSQWANRGSPGPYVLRYDFAGWVVSAPRGARYQPGDEVYGFTSINTVGRFGNACTYTRASLEEVCEKPRNISFPEAATIPLSAVTAFQALFRTGTDISGCSDGILALPGDGCLEPPRPELLENRSHPNSGCRDDACQNAACRNATRTILVVGAGGAVGTMVVQLARLAGVRTIVGICNEQQKRYVQYTLGATLAVAYHEKGHMEKYKYGPLPLCYDYFFDAVIDCVGGEALHLVAGRYVKEGGRLLSIAEGPRRKDMAIPLFQILNPSGPVRAPLDAYTLWKPATKLIRVASRVTVRRMTVKPNFEDLKAVTRMVSGGYLRPTFSKDNILFESLSDSDWETEDEDEDTKDEDEDEPSVDEDTKDKDTNEPKLGKMVVRVSNSRPTVDLIEKLRRYGRVTTVPETPFNRPRLFTKEEILAMPKVLRPPPALSATESNLFNPWKRFTPPDGARPRPKQRKRQGQSNLPVATTSTPLLQHKTRWVLPKPLLESSPIEGRGDIRPIRRELSPSGRPSDKSRGGLPGNSSISRPCSPIQDERGKSYTSYTVRSPSPLGPPGKETEGGRQPLPDEKPAKDRDDRPLRKDIAARKLTAPPHPLAYFNPAALPGPAAFTDPTTLSNRRARGPRCPVLSEANIRVRLTENAEGGMEYMPVKKRVLPPLPPQN</sequence>
<dbReference type="Gene3D" id="3.90.180.10">
    <property type="entry name" value="Medium-chain alcohol dehydrogenases, catalytic domain"/>
    <property type="match status" value="1"/>
</dbReference>
<dbReference type="EMBL" id="MU858048">
    <property type="protein sequence ID" value="KAK4219460.1"/>
    <property type="molecule type" value="Genomic_DNA"/>
</dbReference>
<dbReference type="GO" id="GO:0005739">
    <property type="term" value="C:mitochondrion"/>
    <property type="evidence" value="ECO:0007669"/>
    <property type="project" value="TreeGrafter"/>
</dbReference>
<dbReference type="PANTHER" id="PTHR11695:SF647">
    <property type="entry name" value="ENOYL REDUCTASE (ER) DOMAIN-CONTAINING PROTEIN"/>
    <property type="match status" value="1"/>
</dbReference>
<organism evidence="3 4">
    <name type="scientific">Rhypophila decipiens</name>
    <dbReference type="NCBI Taxonomy" id="261697"/>
    <lineage>
        <taxon>Eukaryota</taxon>
        <taxon>Fungi</taxon>
        <taxon>Dikarya</taxon>
        <taxon>Ascomycota</taxon>
        <taxon>Pezizomycotina</taxon>
        <taxon>Sordariomycetes</taxon>
        <taxon>Sordariomycetidae</taxon>
        <taxon>Sordariales</taxon>
        <taxon>Naviculisporaceae</taxon>
        <taxon>Rhypophila</taxon>
    </lineage>
</organism>
<evidence type="ECO:0000256" key="1">
    <source>
        <dbReference type="SAM" id="MobiDB-lite"/>
    </source>
</evidence>
<feature type="compositionally biased region" description="Polar residues" evidence="1">
    <location>
        <begin position="521"/>
        <end position="534"/>
    </location>
</feature>
<comment type="caution">
    <text evidence="3">The sequence shown here is derived from an EMBL/GenBank/DDBJ whole genome shotgun (WGS) entry which is preliminary data.</text>
</comment>
<reference evidence="3" key="1">
    <citation type="journal article" date="2023" name="Mol. Phylogenet. Evol.">
        <title>Genome-scale phylogeny and comparative genomics of the fungal order Sordariales.</title>
        <authorList>
            <person name="Hensen N."/>
            <person name="Bonometti L."/>
            <person name="Westerberg I."/>
            <person name="Brannstrom I.O."/>
            <person name="Guillou S."/>
            <person name="Cros-Aarteil S."/>
            <person name="Calhoun S."/>
            <person name="Haridas S."/>
            <person name="Kuo A."/>
            <person name="Mondo S."/>
            <person name="Pangilinan J."/>
            <person name="Riley R."/>
            <person name="LaButti K."/>
            <person name="Andreopoulos B."/>
            <person name="Lipzen A."/>
            <person name="Chen C."/>
            <person name="Yan M."/>
            <person name="Daum C."/>
            <person name="Ng V."/>
            <person name="Clum A."/>
            <person name="Steindorff A."/>
            <person name="Ohm R.A."/>
            <person name="Martin F."/>
            <person name="Silar P."/>
            <person name="Natvig D.O."/>
            <person name="Lalanne C."/>
            <person name="Gautier V."/>
            <person name="Ament-Velasquez S.L."/>
            <person name="Kruys A."/>
            <person name="Hutchinson M.I."/>
            <person name="Powell A.J."/>
            <person name="Barry K."/>
            <person name="Miller A.N."/>
            <person name="Grigoriev I.V."/>
            <person name="Debuchy R."/>
            <person name="Gladieux P."/>
            <person name="Hiltunen Thoren M."/>
            <person name="Johannesson H."/>
        </authorList>
    </citation>
    <scope>NUCLEOTIDE SEQUENCE</scope>
    <source>
        <strain evidence="3">PSN293</strain>
    </source>
</reference>
<keyword evidence="4" id="KW-1185">Reference proteome</keyword>
<dbReference type="Gene3D" id="3.40.50.720">
    <property type="entry name" value="NAD(P)-binding Rossmann-like Domain"/>
    <property type="match status" value="1"/>
</dbReference>
<evidence type="ECO:0000313" key="3">
    <source>
        <dbReference type="EMBL" id="KAK4219460.1"/>
    </source>
</evidence>
<feature type="compositionally biased region" description="Basic and acidic residues" evidence="1">
    <location>
        <begin position="617"/>
        <end position="646"/>
    </location>
</feature>
<reference evidence="3" key="2">
    <citation type="submission" date="2023-05" db="EMBL/GenBank/DDBJ databases">
        <authorList>
            <consortium name="Lawrence Berkeley National Laboratory"/>
            <person name="Steindorff A."/>
            <person name="Hensen N."/>
            <person name="Bonometti L."/>
            <person name="Westerberg I."/>
            <person name="Brannstrom I.O."/>
            <person name="Guillou S."/>
            <person name="Cros-Aarteil S."/>
            <person name="Calhoun S."/>
            <person name="Haridas S."/>
            <person name="Kuo A."/>
            <person name="Mondo S."/>
            <person name="Pangilinan J."/>
            <person name="Riley R."/>
            <person name="Labutti K."/>
            <person name="Andreopoulos B."/>
            <person name="Lipzen A."/>
            <person name="Chen C."/>
            <person name="Yanf M."/>
            <person name="Daum C."/>
            <person name="Ng V."/>
            <person name="Clum A."/>
            <person name="Ohm R."/>
            <person name="Martin F."/>
            <person name="Silar P."/>
            <person name="Natvig D."/>
            <person name="Lalanne C."/>
            <person name="Gautier V."/>
            <person name="Ament-Velasquez S.L."/>
            <person name="Kruys A."/>
            <person name="Hutchinson M.I."/>
            <person name="Powell A.J."/>
            <person name="Barry K."/>
            <person name="Miller A.N."/>
            <person name="Grigoriev I.V."/>
            <person name="Debuchy R."/>
            <person name="Gladieux P."/>
            <person name="Thoren M.H."/>
            <person name="Johannesson H."/>
        </authorList>
    </citation>
    <scope>NUCLEOTIDE SEQUENCE</scope>
    <source>
        <strain evidence="3">PSN293</strain>
    </source>
</reference>
<gene>
    <name evidence="3" type="ORF">QBC37DRAFT_136266</name>
</gene>